<reference evidence="1" key="1">
    <citation type="submission" date="2022-07" db="EMBL/GenBank/DDBJ databases">
        <title>Genome Sequence of Leucocoprinus birnbaumii.</title>
        <authorList>
            <person name="Buettner E."/>
        </authorList>
    </citation>
    <scope>NUCLEOTIDE SEQUENCE</scope>
    <source>
        <strain evidence="1">VT141</strain>
    </source>
</reference>
<protein>
    <submittedName>
        <fullName evidence="1">Uncharacterized protein</fullName>
    </submittedName>
</protein>
<gene>
    <name evidence="1" type="ORF">NP233_g12972</name>
</gene>
<dbReference type="AlphaFoldDB" id="A0AAD5YMK8"/>
<accession>A0AAD5YMK8</accession>
<comment type="caution">
    <text evidence="1">The sequence shown here is derived from an EMBL/GenBank/DDBJ whole genome shotgun (WGS) entry which is preliminary data.</text>
</comment>
<dbReference type="EMBL" id="JANIEX010002117">
    <property type="protein sequence ID" value="KAJ3552006.1"/>
    <property type="molecule type" value="Genomic_DNA"/>
</dbReference>
<keyword evidence="2" id="KW-1185">Reference proteome</keyword>
<evidence type="ECO:0000313" key="2">
    <source>
        <dbReference type="Proteomes" id="UP001213000"/>
    </source>
</evidence>
<proteinExistence type="predicted"/>
<evidence type="ECO:0000313" key="1">
    <source>
        <dbReference type="EMBL" id="KAJ3552006.1"/>
    </source>
</evidence>
<dbReference type="Proteomes" id="UP001213000">
    <property type="component" value="Unassembled WGS sequence"/>
</dbReference>
<organism evidence="1 2">
    <name type="scientific">Leucocoprinus birnbaumii</name>
    <dbReference type="NCBI Taxonomy" id="56174"/>
    <lineage>
        <taxon>Eukaryota</taxon>
        <taxon>Fungi</taxon>
        <taxon>Dikarya</taxon>
        <taxon>Basidiomycota</taxon>
        <taxon>Agaricomycotina</taxon>
        <taxon>Agaricomycetes</taxon>
        <taxon>Agaricomycetidae</taxon>
        <taxon>Agaricales</taxon>
        <taxon>Agaricineae</taxon>
        <taxon>Agaricaceae</taxon>
        <taxon>Leucocoprinus</taxon>
    </lineage>
</organism>
<name>A0AAD5YMK8_9AGAR</name>
<sequence length="320" mass="36322">MPSERLSRTSAFTQLSADLALETVSYFQIDPDRDFDLLPAWMQQMIAGTFRNQKVTLRDCLFWAKLVEFLKLEGPLILGLLKFQVEWDPHLPSVYPTVIRFISPSIQRLRVTCEKNETLHVSPILCYLCNIGGNPEDIWITGYPTKSLLSTLHSFTALRKLSFDLPEEKSPPVSLLLLHEIVEAAPALRILGIDPHAMRINSTPARTAFGPTFRHLVISGTPGDLAQFLSNDLTSSTQISMEMFVRGSFHRTAWKDIAEATVQAFPAIQHLHFDGQADDPPLLLLEFHFSEHLSSFRVTELLLKSNRRQARRWKRSTSVV</sequence>